<dbReference type="InterPro" id="IPR002575">
    <property type="entry name" value="Aminoglycoside_PTrfase"/>
</dbReference>
<dbReference type="STRING" id="1160497.A0A1L9VEW1"/>
<dbReference type="EMBL" id="KV878902">
    <property type="protein sequence ID" value="OJJ82467.1"/>
    <property type="molecule type" value="Genomic_DNA"/>
</dbReference>
<dbReference type="OrthoDB" id="10003767at2759"/>
<gene>
    <name evidence="2" type="ORF">ASPGLDRAFT_49254</name>
</gene>
<name>A0A1L9VEW1_ASPGL</name>
<dbReference type="Gene3D" id="3.30.200.20">
    <property type="entry name" value="Phosphorylase Kinase, domain 1"/>
    <property type="match status" value="1"/>
</dbReference>
<feature type="domain" description="Aminoglycoside phosphotransferase" evidence="1">
    <location>
        <begin position="62"/>
        <end position="178"/>
    </location>
</feature>
<organism evidence="2 3">
    <name type="scientific">Aspergillus glaucus CBS 516.65</name>
    <dbReference type="NCBI Taxonomy" id="1160497"/>
    <lineage>
        <taxon>Eukaryota</taxon>
        <taxon>Fungi</taxon>
        <taxon>Dikarya</taxon>
        <taxon>Ascomycota</taxon>
        <taxon>Pezizomycotina</taxon>
        <taxon>Eurotiomycetes</taxon>
        <taxon>Eurotiomycetidae</taxon>
        <taxon>Eurotiales</taxon>
        <taxon>Aspergillaceae</taxon>
        <taxon>Aspergillus</taxon>
        <taxon>Aspergillus subgen. Aspergillus</taxon>
    </lineage>
</organism>
<dbReference type="AlphaFoldDB" id="A0A1L9VEW1"/>
<accession>A0A1L9VEW1</accession>
<reference evidence="3" key="1">
    <citation type="journal article" date="2017" name="Genome Biol.">
        <title>Comparative genomics reveals high biological diversity and specific adaptations in the industrially and medically important fungal genus Aspergillus.</title>
        <authorList>
            <person name="de Vries R.P."/>
            <person name="Riley R."/>
            <person name="Wiebenga A."/>
            <person name="Aguilar-Osorio G."/>
            <person name="Amillis S."/>
            <person name="Uchima C.A."/>
            <person name="Anderluh G."/>
            <person name="Asadollahi M."/>
            <person name="Askin M."/>
            <person name="Barry K."/>
            <person name="Battaglia E."/>
            <person name="Bayram O."/>
            <person name="Benocci T."/>
            <person name="Braus-Stromeyer S.A."/>
            <person name="Caldana C."/>
            <person name="Canovas D."/>
            <person name="Cerqueira G.C."/>
            <person name="Chen F."/>
            <person name="Chen W."/>
            <person name="Choi C."/>
            <person name="Clum A."/>
            <person name="Dos Santos R.A."/>
            <person name="Damasio A.R."/>
            <person name="Diallinas G."/>
            <person name="Emri T."/>
            <person name="Fekete E."/>
            <person name="Flipphi M."/>
            <person name="Freyberg S."/>
            <person name="Gallo A."/>
            <person name="Gournas C."/>
            <person name="Habgood R."/>
            <person name="Hainaut M."/>
            <person name="Harispe M.L."/>
            <person name="Henrissat B."/>
            <person name="Hilden K.S."/>
            <person name="Hope R."/>
            <person name="Hossain A."/>
            <person name="Karabika E."/>
            <person name="Karaffa L."/>
            <person name="Karanyi Z."/>
            <person name="Krasevec N."/>
            <person name="Kuo A."/>
            <person name="Kusch H."/>
            <person name="LaButti K."/>
            <person name="Lagendijk E.L."/>
            <person name="Lapidus A."/>
            <person name="Levasseur A."/>
            <person name="Lindquist E."/>
            <person name="Lipzen A."/>
            <person name="Logrieco A.F."/>
            <person name="MacCabe A."/>
            <person name="Maekelae M.R."/>
            <person name="Malavazi I."/>
            <person name="Melin P."/>
            <person name="Meyer V."/>
            <person name="Mielnichuk N."/>
            <person name="Miskei M."/>
            <person name="Molnar A.P."/>
            <person name="Mule G."/>
            <person name="Ngan C.Y."/>
            <person name="Orejas M."/>
            <person name="Orosz E."/>
            <person name="Ouedraogo J.P."/>
            <person name="Overkamp K.M."/>
            <person name="Park H.-S."/>
            <person name="Perrone G."/>
            <person name="Piumi F."/>
            <person name="Punt P.J."/>
            <person name="Ram A.F."/>
            <person name="Ramon A."/>
            <person name="Rauscher S."/>
            <person name="Record E."/>
            <person name="Riano-Pachon D.M."/>
            <person name="Robert V."/>
            <person name="Roehrig J."/>
            <person name="Ruller R."/>
            <person name="Salamov A."/>
            <person name="Salih N.S."/>
            <person name="Samson R.A."/>
            <person name="Sandor E."/>
            <person name="Sanguinetti M."/>
            <person name="Schuetze T."/>
            <person name="Sepcic K."/>
            <person name="Shelest E."/>
            <person name="Sherlock G."/>
            <person name="Sophianopoulou V."/>
            <person name="Squina F.M."/>
            <person name="Sun H."/>
            <person name="Susca A."/>
            <person name="Todd R.B."/>
            <person name="Tsang A."/>
            <person name="Unkles S.E."/>
            <person name="van de Wiele N."/>
            <person name="van Rossen-Uffink D."/>
            <person name="Oliveira J.V."/>
            <person name="Vesth T.C."/>
            <person name="Visser J."/>
            <person name="Yu J.-H."/>
            <person name="Zhou M."/>
            <person name="Andersen M.R."/>
            <person name="Archer D.B."/>
            <person name="Baker S.E."/>
            <person name="Benoit I."/>
            <person name="Brakhage A.A."/>
            <person name="Braus G.H."/>
            <person name="Fischer R."/>
            <person name="Frisvad J.C."/>
            <person name="Goldman G.H."/>
            <person name="Houbraken J."/>
            <person name="Oakley B."/>
            <person name="Pocsi I."/>
            <person name="Scazzocchio C."/>
            <person name="Seiboth B."/>
            <person name="vanKuyk P.A."/>
            <person name="Wortman J."/>
            <person name="Dyer P.S."/>
            <person name="Grigoriev I.V."/>
        </authorList>
    </citation>
    <scope>NUCLEOTIDE SEQUENCE [LARGE SCALE GENOMIC DNA]</scope>
    <source>
        <strain evidence="3">CBS 516.65</strain>
    </source>
</reference>
<dbReference type="VEuPathDB" id="FungiDB:ASPGLDRAFT_49254"/>
<evidence type="ECO:0000313" key="3">
    <source>
        <dbReference type="Proteomes" id="UP000184300"/>
    </source>
</evidence>
<dbReference type="GeneID" id="34463321"/>
<dbReference type="RefSeq" id="XP_022399165.1">
    <property type="nucleotide sequence ID" value="XM_022547060.1"/>
</dbReference>
<dbReference type="PANTHER" id="PTHR21310">
    <property type="entry name" value="AMINOGLYCOSIDE PHOSPHOTRANSFERASE-RELATED-RELATED"/>
    <property type="match status" value="1"/>
</dbReference>
<evidence type="ECO:0000313" key="2">
    <source>
        <dbReference type="EMBL" id="OJJ82467.1"/>
    </source>
</evidence>
<dbReference type="InterPro" id="IPR011009">
    <property type="entry name" value="Kinase-like_dom_sf"/>
</dbReference>
<dbReference type="Pfam" id="PF01636">
    <property type="entry name" value="APH"/>
    <property type="match status" value="1"/>
</dbReference>
<sequence>MAPVNQNWTSFQDIDPESDHARRIRTVLQKANFNYLSFKVVEIRKQEEPQLRDTPTCFADTTKFTSGYCNLVVALTFSDSVQWVARIRLPQDPLEDPDMSISMLSETSTMNVIRAKTSIPVPRVFGYSENMKDDFGYPYVLMEALPGNILDRGMALSIPDAHEGKFTAQLAASIHELSTIRSNQIGRILYTTDPDQLEVLPFPIMCYQSPIGPLSTSLDYFYRLRKDQTKAILNGHRDFLHQAGEKE</sequence>
<dbReference type="Proteomes" id="UP000184300">
    <property type="component" value="Unassembled WGS sequence"/>
</dbReference>
<keyword evidence="3" id="KW-1185">Reference proteome</keyword>
<dbReference type="SUPFAM" id="SSF56112">
    <property type="entry name" value="Protein kinase-like (PK-like)"/>
    <property type="match status" value="1"/>
</dbReference>
<proteinExistence type="predicted"/>
<evidence type="ECO:0000259" key="1">
    <source>
        <dbReference type="Pfam" id="PF01636"/>
    </source>
</evidence>
<dbReference type="InterPro" id="IPR051678">
    <property type="entry name" value="AGP_Transferase"/>
</dbReference>
<dbReference type="PANTHER" id="PTHR21310:SF15">
    <property type="entry name" value="AMINOGLYCOSIDE PHOSPHOTRANSFERASE DOMAIN-CONTAINING PROTEIN"/>
    <property type="match status" value="1"/>
</dbReference>
<protein>
    <recommendedName>
        <fullName evidence="1">Aminoglycoside phosphotransferase domain-containing protein</fullName>
    </recommendedName>
</protein>